<evidence type="ECO:0000256" key="2">
    <source>
        <dbReference type="ARBA" id="ARBA00023157"/>
    </source>
</evidence>
<name>A0A8S4BKQ6_9TELE</name>
<dbReference type="InterPro" id="IPR050488">
    <property type="entry name" value="Ig_Fc_receptor"/>
</dbReference>
<evidence type="ECO:0000256" key="3">
    <source>
        <dbReference type="SAM" id="MobiDB-lite"/>
    </source>
</evidence>
<feature type="region of interest" description="Disordered" evidence="3">
    <location>
        <begin position="311"/>
        <end position="333"/>
    </location>
</feature>
<dbReference type="Proteomes" id="UP000677803">
    <property type="component" value="Unassembled WGS sequence"/>
</dbReference>
<dbReference type="InterPro" id="IPR013783">
    <property type="entry name" value="Ig-like_fold"/>
</dbReference>
<dbReference type="EMBL" id="CAJRST010027779">
    <property type="protein sequence ID" value="CAG5965494.1"/>
    <property type="molecule type" value="Genomic_DNA"/>
</dbReference>
<evidence type="ECO:0000313" key="7">
    <source>
        <dbReference type="Proteomes" id="UP000677803"/>
    </source>
</evidence>
<dbReference type="PANTHER" id="PTHR11481:SF64">
    <property type="entry name" value="FC RECEPTOR-LIKE PROTEIN 4"/>
    <property type="match status" value="1"/>
</dbReference>
<organism evidence="6 7">
    <name type="scientific">Menidia menidia</name>
    <name type="common">Atlantic silverside</name>
    <dbReference type="NCBI Taxonomy" id="238744"/>
    <lineage>
        <taxon>Eukaryota</taxon>
        <taxon>Metazoa</taxon>
        <taxon>Chordata</taxon>
        <taxon>Craniata</taxon>
        <taxon>Vertebrata</taxon>
        <taxon>Euteleostomi</taxon>
        <taxon>Actinopterygii</taxon>
        <taxon>Neopterygii</taxon>
        <taxon>Teleostei</taxon>
        <taxon>Neoteleostei</taxon>
        <taxon>Acanthomorphata</taxon>
        <taxon>Ovalentaria</taxon>
        <taxon>Atherinomorphae</taxon>
        <taxon>Atheriniformes</taxon>
        <taxon>Atherinopsidae</taxon>
        <taxon>Menidiinae</taxon>
        <taxon>Menidia</taxon>
    </lineage>
</organism>
<dbReference type="GO" id="GO:0007166">
    <property type="term" value="P:cell surface receptor signaling pathway"/>
    <property type="evidence" value="ECO:0007669"/>
    <property type="project" value="TreeGrafter"/>
</dbReference>
<feature type="domain" description="Ig-like" evidence="5">
    <location>
        <begin position="19"/>
        <end position="112"/>
    </location>
</feature>
<dbReference type="Pfam" id="PF13895">
    <property type="entry name" value="Ig_2"/>
    <property type="match status" value="1"/>
</dbReference>
<dbReference type="GO" id="GO:0006955">
    <property type="term" value="P:immune response"/>
    <property type="evidence" value="ECO:0007669"/>
    <property type="project" value="TreeGrafter"/>
</dbReference>
<gene>
    <name evidence="6" type="ORF">MMEN_LOCUS15691</name>
</gene>
<proteinExistence type="predicted"/>
<dbReference type="InterPro" id="IPR007110">
    <property type="entry name" value="Ig-like_dom"/>
</dbReference>
<comment type="caution">
    <text evidence="6">The sequence shown here is derived from an EMBL/GenBank/DDBJ whole genome shotgun (WGS) entry which is preliminary data.</text>
</comment>
<feature type="region of interest" description="Disordered" evidence="3">
    <location>
        <begin position="165"/>
        <end position="211"/>
    </location>
</feature>
<keyword evidence="1" id="KW-0732">Signal</keyword>
<evidence type="ECO:0000256" key="4">
    <source>
        <dbReference type="SAM" id="Phobius"/>
    </source>
</evidence>
<keyword evidence="2" id="KW-1015">Disulfide bond</keyword>
<dbReference type="PROSITE" id="PS50835">
    <property type="entry name" value="IG_LIKE"/>
    <property type="match status" value="2"/>
</dbReference>
<keyword evidence="4" id="KW-0812">Transmembrane</keyword>
<feature type="compositionally biased region" description="Pro residues" evidence="3">
    <location>
        <begin position="199"/>
        <end position="211"/>
    </location>
</feature>
<dbReference type="AlphaFoldDB" id="A0A8S4BKQ6"/>
<dbReference type="PANTHER" id="PTHR11481">
    <property type="entry name" value="IMMUNOGLOBULIN FC RECEPTOR"/>
    <property type="match status" value="1"/>
</dbReference>
<evidence type="ECO:0000259" key="5">
    <source>
        <dbReference type="PROSITE" id="PS50835"/>
    </source>
</evidence>
<dbReference type="OrthoDB" id="6151406at2759"/>
<dbReference type="GO" id="GO:0004888">
    <property type="term" value="F:transmembrane signaling receptor activity"/>
    <property type="evidence" value="ECO:0007669"/>
    <property type="project" value="TreeGrafter"/>
</dbReference>
<evidence type="ECO:0000256" key="1">
    <source>
        <dbReference type="ARBA" id="ARBA00022729"/>
    </source>
</evidence>
<sequence>MLSSSTRAGGRNSWLKLTPVSSLSAALTVSPSSSQFFEGASVSLSCEEDGSSAGWTVRRNTSGGTRTQCGADWGELAGSACKMDYLHPTDSGAYWCESGGGAAGPSTPLTVSGGPVILQSPVLPVMEGGAFTLNCTAWDPPSSPTAALFYKDGSLIRTEPTGHMTLRPVSRSDEGNYSCSIGGDRSPPSRVRVTEKPPTTTPPTLTPPPGARTPPGWLVAVCVSSAVFLLVLVLVLVLFWRRRVQRKPEAKEEQPGGDGIIYSDVQISSRQPGGNKPRPQGDPSIIYSTLSSEHISYGEITFKEKKNRTKIRVHPAELPSSSQLRDTEAPLKN</sequence>
<keyword evidence="4" id="KW-1133">Transmembrane helix</keyword>
<dbReference type="GO" id="GO:0009897">
    <property type="term" value="C:external side of plasma membrane"/>
    <property type="evidence" value="ECO:0007669"/>
    <property type="project" value="TreeGrafter"/>
</dbReference>
<dbReference type="InterPro" id="IPR003599">
    <property type="entry name" value="Ig_sub"/>
</dbReference>
<feature type="domain" description="Ig-like" evidence="5">
    <location>
        <begin position="115"/>
        <end position="194"/>
    </location>
</feature>
<feature type="transmembrane region" description="Helical" evidence="4">
    <location>
        <begin position="217"/>
        <end position="240"/>
    </location>
</feature>
<feature type="region of interest" description="Disordered" evidence="3">
    <location>
        <begin position="246"/>
        <end position="287"/>
    </location>
</feature>
<accession>A0A8S4BKQ6</accession>
<dbReference type="Gene3D" id="2.60.40.10">
    <property type="entry name" value="Immunoglobulins"/>
    <property type="match status" value="2"/>
</dbReference>
<dbReference type="SMART" id="SM00409">
    <property type="entry name" value="IG"/>
    <property type="match status" value="2"/>
</dbReference>
<keyword evidence="4" id="KW-0472">Membrane</keyword>
<keyword evidence="7" id="KW-1185">Reference proteome</keyword>
<dbReference type="SUPFAM" id="SSF48726">
    <property type="entry name" value="Immunoglobulin"/>
    <property type="match status" value="2"/>
</dbReference>
<reference evidence="6" key="1">
    <citation type="submission" date="2021-05" db="EMBL/GenBank/DDBJ databases">
        <authorList>
            <person name="Tigano A."/>
        </authorList>
    </citation>
    <scope>NUCLEOTIDE SEQUENCE</scope>
</reference>
<evidence type="ECO:0000313" key="6">
    <source>
        <dbReference type="EMBL" id="CAG5965494.1"/>
    </source>
</evidence>
<protein>
    <submittedName>
        <fullName evidence="6">(Atlantic silverside) hypothetical protein</fullName>
    </submittedName>
</protein>
<dbReference type="InterPro" id="IPR036179">
    <property type="entry name" value="Ig-like_dom_sf"/>
</dbReference>